<dbReference type="PRINTS" id="PR01438">
    <property type="entry name" value="UNVRSLSTRESS"/>
</dbReference>
<accession>A0A430R2U2</accession>
<dbReference type="Proteomes" id="UP000286910">
    <property type="component" value="Unassembled WGS sequence"/>
</dbReference>
<dbReference type="PANTHER" id="PTHR46268">
    <property type="entry name" value="STRESS RESPONSE PROTEIN NHAX"/>
    <property type="match status" value="1"/>
</dbReference>
<dbReference type="Gene3D" id="3.40.50.620">
    <property type="entry name" value="HUPs"/>
    <property type="match status" value="1"/>
</dbReference>
<sequence length="139" mass="15147">MFRRILVGYDGSEPAKKALVAALEVAQAFRGEVLALAVVRPPEFAELGVELEGVLEEAQGPIAEAFRFASREAARRGVPLRTESRVGHPAETLVRVAEEGGYDLIVLGRRGLTPVQRWMLGSVSERVLRYAPCAVLVVH</sequence>
<dbReference type="InterPro" id="IPR006016">
    <property type="entry name" value="UspA"/>
</dbReference>
<proteinExistence type="inferred from homology"/>
<dbReference type="AlphaFoldDB" id="A0A430R2U2"/>
<evidence type="ECO:0000259" key="2">
    <source>
        <dbReference type="Pfam" id="PF00582"/>
    </source>
</evidence>
<feature type="domain" description="UspA" evidence="2">
    <location>
        <begin position="1"/>
        <end position="139"/>
    </location>
</feature>
<comment type="similarity">
    <text evidence="1">Belongs to the universal stress protein A family.</text>
</comment>
<organism evidence="3 4">
    <name type="scientific">Thermus scotoductus</name>
    <dbReference type="NCBI Taxonomy" id="37636"/>
    <lineage>
        <taxon>Bacteria</taxon>
        <taxon>Thermotogati</taxon>
        <taxon>Deinococcota</taxon>
        <taxon>Deinococci</taxon>
        <taxon>Thermales</taxon>
        <taxon>Thermaceae</taxon>
        <taxon>Thermus</taxon>
    </lineage>
</organism>
<dbReference type="Pfam" id="PF00582">
    <property type="entry name" value="Usp"/>
    <property type="match status" value="1"/>
</dbReference>
<name>A0A430R2U2_THESC</name>
<dbReference type="CDD" id="cd00293">
    <property type="entry name" value="USP-like"/>
    <property type="match status" value="1"/>
</dbReference>
<reference evidence="3 4" key="1">
    <citation type="journal article" date="2019" name="Extremophiles">
        <title>Biogeography of thermophiles and predominance of Thermus scotoductus in domestic water heaters.</title>
        <authorList>
            <person name="Wilpiszeski R.L."/>
            <person name="Zhang Z."/>
            <person name="House C.H."/>
        </authorList>
    </citation>
    <scope>NUCLEOTIDE SEQUENCE [LARGE SCALE GENOMIC DNA]</scope>
    <source>
        <strain evidence="3 4">32_S32</strain>
    </source>
</reference>
<dbReference type="InterPro" id="IPR014729">
    <property type="entry name" value="Rossmann-like_a/b/a_fold"/>
</dbReference>
<gene>
    <name evidence="3" type="ORF">CSW45_09475</name>
</gene>
<dbReference type="SUPFAM" id="SSF52402">
    <property type="entry name" value="Adenine nucleotide alpha hydrolases-like"/>
    <property type="match status" value="1"/>
</dbReference>
<comment type="caution">
    <text evidence="3">The sequence shown here is derived from an EMBL/GenBank/DDBJ whole genome shotgun (WGS) entry which is preliminary data.</text>
</comment>
<protein>
    <submittedName>
        <fullName evidence="3">Universal stress protein UspA</fullName>
    </submittedName>
</protein>
<evidence type="ECO:0000256" key="1">
    <source>
        <dbReference type="ARBA" id="ARBA00008791"/>
    </source>
</evidence>
<dbReference type="PANTHER" id="PTHR46268:SF6">
    <property type="entry name" value="UNIVERSAL STRESS PROTEIN UP12"/>
    <property type="match status" value="1"/>
</dbReference>
<dbReference type="InterPro" id="IPR006015">
    <property type="entry name" value="Universal_stress_UspA"/>
</dbReference>
<evidence type="ECO:0000313" key="4">
    <source>
        <dbReference type="Proteomes" id="UP000286910"/>
    </source>
</evidence>
<evidence type="ECO:0000313" key="3">
    <source>
        <dbReference type="EMBL" id="RTH01709.1"/>
    </source>
</evidence>
<dbReference type="EMBL" id="PELR01000343">
    <property type="protein sequence ID" value="RTH01709.1"/>
    <property type="molecule type" value="Genomic_DNA"/>
</dbReference>
<dbReference type="RefSeq" id="WP_126178156.1">
    <property type="nucleotide sequence ID" value="NZ_PELN01000288.1"/>
</dbReference>